<dbReference type="Proteomes" id="UP000033673">
    <property type="component" value="Unassembled WGS sequence"/>
</dbReference>
<evidence type="ECO:0000256" key="1">
    <source>
        <dbReference type="SAM" id="MobiDB-lite"/>
    </source>
</evidence>
<evidence type="ECO:0000313" key="3">
    <source>
        <dbReference type="Proteomes" id="UP000033673"/>
    </source>
</evidence>
<dbReference type="EMBL" id="JXXV01000006">
    <property type="protein sequence ID" value="KJY84838.1"/>
    <property type="molecule type" value="Genomic_DNA"/>
</dbReference>
<dbReference type="PATRIC" id="fig|579748.3.peg.469"/>
<gene>
    <name evidence="2" type="ORF">TW81_02260</name>
</gene>
<reference evidence="2 3" key="1">
    <citation type="journal article" date="2015" name="BMC Genomics">
        <title>Genome mining reveals unlocked bioactive potential of marine Gram-negative bacteria.</title>
        <authorList>
            <person name="Machado H."/>
            <person name="Sonnenschein E.C."/>
            <person name="Melchiorsen J."/>
            <person name="Gram L."/>
        </authorList>
    </citation>
    <scope>NUCLEOTIDE SEQUENCE [LARGE SCALE GENOMIC DNA]</scope>
    <source>
        <strain evidence="2 3">S2757</strain>
    </source>
</reference>
<dbReference type="STRING" id="579748.TW81_02260"/>
<feature type="compositionally biased region" description="Low complexity" evidence="1">
    <location>
        <begin position="1"/>
        <end position="20"/>
    </location>
</feature>
<keyword evidence="3" id="KW-1185">Reference proteome</keyword>
<feature type="region of interest" description="Disordered" evidence="1">
    <location>
        <begin position="1"/>
        <end position="22"/>
    </location>
</feature>
<protein>
    <submittedName>
        <fullName evidence="2">Uncharacterized protein</fullName>
    </submittedName>
</protein>
<comment type="caution">
    <text evidence="2">The sequence shown here is derived from an EMBL/GenBank/DDBJ whole genome shotgun (WGS) entry which is preliminary data.</text>
</comment>
<dbReference type="RefSeq" id="WP_045954105.1">
    <property type="nucleotide sequence ID" value="NZ_JXXV01000006.1"/>
</dbReference>
<name>A0A0F4NPS0_9VIBR</name>
<accession>A0A0F4NPS0</accession>
<organism evidence="2 3">
    <name type="scientific">Vibrio galatheae</name>
    <dbReference type="NCBI Taxonomy" id="579748"/>
    <lineage>
        <taxon>Bacteria</taxon>
        <taxon>Pseudomonadati</taxon>
        <taxon>Pseudomonadota</taxon>
        <taxon>Gammaproteobacteria</taxon>
        <taxon>Vibrionales</taxon>
        <taxon>Vibrionaceae</taxon>
        <taxon>Vibrio</taxon>
    </lineage>
</organism>
<dbReference type="AlphaFoldDB" id="A0A0F4NPS0"/>
<evidence type="ECO:0000313" key="2">
    <source>
        <dbReference type="EMBL" id="KJY84838.1"/>
    </source>
</evidence>
<sequence length="150" mass="15770">MQGLLQPSAGPTAGPAPAQPDTRKADLEQLVSLLLGIVYKDALPQVLEAAKSEQAPQKLSEVLAMATMAVVQQAAQAGKELAPEVIIKALMEASTSLADFLIEVGGANKEDGKIIARVLMFNAGNKIAQQLPPQFGELLNQMKQQAGAQQ</sequence>
<proteinExistence type="predicted"/>